<keyword evidence="7" id="KW-1185">Reference proteome</keyword>
<dbReference type="AlphaFoldDB" id="A0A540K8Y7"/>
<proteinExistence type="predicted"/>
<evidence type="ECO:0000256" key="3">
    <source>
        <dbReference type="ARBA" id="ARBA00022806"/>
    </source>
</evidence>
<dbReference type="Gene3D" id="3.40.50.10810">
    <property type="entry name" value="Tandem AAA-ATPase domain"/>
    <property type="match status" value="1"/>
</dbReference>
<dbReference type="GO" id="GO:0016787">
    <property type="term" value="F:hydrolase activity"/>
    <property type="evidence" value="ECO:0007669"/>
    <property type="project" value="UniProtKB-KW"/>
</dbReference>
<dbReference type="STRING" id="106549.A0A540K8Y7"/>
<dbReference type="GO" id="GO:0005524">
    <property type="term" value="F:ATP binding"/>
    <property type="evidence" value="ECO:0007669"/>
    <property type="project" value="UniProtKB-KW"/>
</dbReference>
<evidence type="ECO:0000313" key="7">
    <source>
        <dbReference type="Proteomes" id="UP000315295"/>
    </source>
</evidence>
<gene>
    <name evidence="6" type="ORF">C1H46_043780</name>
</gene>
<name>A0A540K8Y7_MALBA</name>
<evidence type="ECO:0000259" key="5">
    <source>
        <dbReference type="PROSITE" id="PS51192"/>
    </source>
</evidence>
<dbReference type="InterPro" id="IPR027417">
    <property type="entry name" value="P-loop_NTPase"/>
</dbReference>
<keyword evidence="3" id="KW-0347">Helicase</keyword>
<dbReference type="GO" id="GO:0004520">
    <property type="term" value="F:DNA endonuclease activity"/>
    <property type="evidence" value="ECO:0007669"/>
    <property type="project" value="TreeGrafter"/>
</dbReference>
<dbReference type="InterPro" id="IPR038718">
    <property type="entry name" value="SNF2-like_sf"/>
</dbReference>
<feature type="domain" description="Helicase ATP-binding" evidence="5">
    <location>
        <begin position="26"/>
        <end position="239"/>
    </location>
</feature>
<dbReference type="Proteomes" id="UP000315295">
    <property type="component" value="Unassembled WGS sequence"/>
</dbReference>
<dbReference type="SUPFAM" id="SSF52540">
    <property type="entry name" value="P-loop containing nucleoside triphosphate hydrolases"/>
    <property type="match status" value="1"/>
</dbReference>
<dbReference type="PANTHER" id="PTHR45766:SF3">
    <property type="entry name" value="DNA ANNEALING HELICASE AND ENDONUCLEASE ZRANB3"/>
    <property type="match status" value="1"/>
</dbReference>
<protein>
    <recommendedName>
        <fullName evidence="5">Helicase ATP-binding domain-containing protein</fullName>
    </recommendedName>
</protein>
<dbReference type="EMBL" id="VIEB01001711">
    <property type="protein sequence ID" value="TQD70685.1"/>
    <property type="molecule type" value="Genomic_DNA"/>
</dbReference>
<dbReference type="SMART" id="SM00487">
    <property type="entry name" value="DEXDc"/>
    <property type="match status" value="1"/>
</dbReference>
<dbReference type="InterPro" id="IPR000330">
    <property type="entry name" value="SNF2_N"/>
</dbReference>
<organism evidence="6 7">
    <name type="scientific">Malus baccata</name>
    <name type="common">Siberian crab apple</name>
    <name type="synonym">Pyrus baccata</name>
    <dbReference type="NCBI Taxonomy" id="106549"/>
    <lineage>
        <taxon>Eukaryota</taxon>
        <taxon>Viridiplantae</taxon>
        <taxon>Streptophyta</taxon>
        <taxon>Embryophyta</taxon>
        <taxon>Tracheophyta</taxon>
        <taxon>Spermatophyta</taxon>
        <taxon>Magnoliopsida</taxon>
        <taxon>eudicotyledons</taxon>
        <taxon>Gunneridae</taxon>
        <taxon>Pentapetalae</taxon>
        <taxon>rosids</taxon>
        <taxon>fabids</taxon>
        <taxon>Rosales</taxon>
        <taxon>Rosaceae</taxon>
        <taxon>Amygdaloideae</taxon>
        <taxon>Maleae</taxon>
        <taxon>Malus</taxon>
    </lineage>
</organism>
<dbReference type="Pfam" id="PF00176">
    <property type="entry name" value="SNF2-rel_dom"/>
    <property type="match status" value="1"/>
</dbReference>
<dbReference type="GO" id="GO:0031297">
    <property type="term" value="P:replication fork processing"/>
    <property type="evidence" value="ECO:0007669"/>
    <property type="project" value="TreeGrafter"/>
</dbReference>
<evidence type="ECO:0000313" key="6">
    <source>
        <dbReference type="EMBL" id="TQD70685.1"/>
    </source>
</evidence>
<keyword evidence="4" id="KW-0067">ATP-binding</keyword>
<dbReference type="PANTHER" id="PTHR45766">
    <property type="entry name" value="DNA ANNEALING HELICASE AND ENDONUCLEASE ZRANB3 FAMILY MEMBER"/>
    <property type="match status" value="1"/>
</dbReference>
<keyword evidence="1" id="KW-0547">Nucleotide-binding</keyword>
<dbReference type="GO" id="GO:0006281">
    <property type="term" value="P:DNA repair"/>
    <property type="evidence" value="ECO:0007669"/>
    <property type="project" value="TreeGrafter"/>
</dbReference>
<sequence>MLEDQYDRIPRCIESKLLAFQREGVRFILQHGGRALLADEMGLGKTLQAINSSCLLFLVDYNASIGLEIICKTIPNFSLRWIPYTFCFQAIAVASCVRDCWPVLIITPSSLRLQWASMIQQWLSIPSSDILVVLSQCGGSNKSGFTIVSSNAKGTIHLDGLFNIISYDVVPKIQNLLMASEFKVVIADESHFLKNAQAKRTSASLPVIKRAQYAILLSGTPALSRPIELFKQLEALYPDVYKSVHEYGNRYCKGVSHYFLS</sequence>
<evidence type="ECO:0000256" key="1">
    <source>
        <dbReference type="ARBA" id="ARBA00022741"/>
    </source>
</evidence>
<dbReference type="PROSITE" id="PS51192">
    <property type="entry name" value="HELICASE_ATP_BIND_1"/>
    <property type="match status" value="1"/>
</dbReference>
<reference evidence="6 7" key="1">
    <citation type="journal article" date="2019" name="G3 (Bethesda)">
        <title>Sequencing of a Wild Apple (Malus baccata) Genome Unravels the Differences Between Cultivated and Wild Apple Species Regarding Disease Resistance and Cold Tolerance.</title>
        <authorList>
            <person name="Chen X."/>
        </authorList>
    </citation>
    <scope>NUCLEOTIDE SEQUENCE [LARGE SCALE GENOMIC DNA]</scope>
    <source>
        <strain evidence="7">cv. Shandingzi</strain>
        <tissue evidence="6">Leaves</tissue>
    </source>
</reference>
<comment type="caution">
    <text evidence="6">The sequence shown here is derived from an EMBL/GenBank/DDBJ whole genome shotgun (WGS) entry which is preliminary data.</text>
</comment>
<dbReference type="GO" id="GO:0004386">
    <property type="term" value="F:helicase activity"/>
    <property type="evidence" value="ECO:0007669"/>
    <property type="project" value="UniProtKB-KW"/>
</dbReference>
<evidence type="ECO:0000256" key="2">
    <source>
        <dbReference type="ARBA" id="ARBA00022801"/>
    </source>
</evidence>
<evidence type="ECO:0000256" key="4">
    <source>
        <dbReference type="ARBA" id="ARBA00022840"/>
    </source>
</evidence>
<dbReference type="GO" id="GO:0043596">
    <property type="term" value="C:nuclear replication fork"/>
    <property type="evidence" value="ECO:0007669"/>
    <property type="project" value="TreeGrafter"/>
</dbReference>
<dbReference type="InterPro" id="IPR014001">
    <property type="entry name" value="Helicase_ATP-bd"/>
</dbReference>
<accession>A0A540K8Y7</accession>
<keyword evidence="2" id="KW-0378">Hydrolase</keyword>